<feature type="compositionally biased region" description="Low complexity" evidence="1">
    <location>
        <begin position="114"/>
        <end position="123"/>
    </location>
</feature>
<sequence>MDVAYNQHANAARRKSRSSTNLNHLSLAPLTSKLPLQDQDDIDYFSEALHTPTHSTSYLQGKSAPTTPRLLSRSPGPSRRSRSQHRRVSSDLPKSKSATHLADPSSAKSHGRHSVSAATSPTAARRRHHHHHYHHGHHNSHSDRPSTLERQDSDWLLRAGALISTETRESKGQAWLISRASSTSLAGLHPEDDDFYESELAREKEIFQLAASRNASRSASKNASRRGSIVLHDDELFPSPPLSRRGSRSQSRVSLSLSQVTPSERRSMDGGYFTSPDGGDEDDYVSAGPDFVNLDERLEAVELDTSGDDEAHVRRLVKKGNAGVGAWVGSVLGVQLFSVEEDEEEEEDSSSDEGDVTEGETDEGVSLRDGDKRRLSSARRFDGVVADVEERMPSPKADEGGWHDAAWLLTVASKVLL</sequence>
<name>A0AAE0X2S2_9PEZI</name>
<evidence type="ECO:0000256" key="1">
    <source>
        <dbReference type="SAM" id="MobiDB-lite"/>
    </source>
</evidence>
<reference evidence="2" key="2">
    <citation type="submission" date="2023-06" db="EMBL/GenBank/DDBJ databases">
        <authorList>
            <consortium name="Lawrence Berkeley National Laboratory"/>
            <person name="Haridas S."/>
            <person name="Hensen N."/>
            <person name="Bonometti L."/>
            <person name="Westerberg I."/>
            <person name="Brannstrom I.O."/>
            <person name="Guillou S."/>
            <person name="Cros-Aarteil S."/>
            <person name="Calhoun S."/>
            <person name="Kuo A."/>
            <person name="Mondo S."/>
            <person name="Pangilinan J."/>
            <person name="Riley R."/>
            <person name="Labutti K."/>
            <person name="Andreopoulos B."/>
            <person name="Lipzen A."/>
            <person name="Chen C."/>
            <person name="Yanf M."/>
            <person name="Daum C."/>
            <person name="Ng V."/>
            <person name="Clum A."/>
            <person name="Steindorff A."/>
            <person name="Ohm R."/>
            <person name="Martin F."/>
            <person name="Silar P."/>
            <person name="Natvig D."/>
            <person name="Lalanne C."/>
            <person name="Gautier V."/>
            <person name="Ament-Velasquez S.L."/>
            <person name="Kruys A."/>
            <person name="Hutchinson M.I."/>
            <person name="Powell A.J."/>
            <person name="Barry K."/>
            <person name="Miller A.N."/>
            <person name="Grigoriev I.V."/>
            <person name="Debuchy R."/>
            <person name="Gladieux P."/>
            <person name="Thoren M.H."/>
            <person name="Johannesson H."/>
        </authorList>
    </citation>
    <scope>NUCLEOTIDE SEQUENCE</scope>
    <source>
        <strain evidence="2">CBS 314.62</strain>
    </source>
</reference>
<evidence type="ECO:0000313" key="3">
    <source>
        <dbReference type="Proteomes" id="UP001270362"/>
    </source>
</evidence>
<dbReference type="Pfam" id="PF13136">
    <property type="entry name" value="DUF3984"/>
    <property type="match status" value="1"/>
</dbReference>
<protein>
    <submittedName>
        <fullName evidence="2">Uncharacterized protein</fullName>
    </submittedName>
</protein>
<dbReference type="AlphaFoldDB" id="A0AAE0X2S2"/>
<feature type="compositionally biased region" description="Basic residues" evidence="1">
    <location>
        <begin position="124"/>
        <end position="139"/>
    </location>
</feature>
<accession>A0AAE0X2S2</accession>
<feature type="region of interest" description="Disordered" evidence="1">
    <location>
        <begin position="53"/>
        <end position="149"/>
    </location>
</feature>
<reference evidence="2" key="1">
    <citation type="journal article" date="2023" name="Mol. Phylogenet. Evol.">
        <title>Genome-scale phylogeny and comparative genomics of the fungal order Sordariales.</title>
        <authorList>
            <person name="Hensen N."/>
            <person name="Bonometti L."/>
            <person name="Westerberg I."/>
            <person name="Brannstrom I.O."/>
            <person name="Guillou S."/>
            <person name="Cros-Aarteil S."/>
            <person name="Calhoun S."/>
            <person name="Haridas S."/>
            <person name="Kuo A."/>
            <person name="Mondo S."/>
            <person name="Pangilinan J."/>
            <person name="Riley R."/>
            <person name="LaButti K."/>
            <person name="Andreopoulos B."/>
            <person name="Lipzen A."/>
            <person name="Chen C."/>
            <person name="Yan M."/>
            <person name="Daum C."/>
            <person name="Ng V."/>
            <person name="Clum A."/>
            <person name="Steindorff A."/>
            <person name="Ohm R.A."/>
            <person name="Martin F."/>
            <person name="Silar P."/>
            <person name="Natvig D.O."/>
            <person name="Lalanne C."/>
            <person name="Gautier V."/>
            <person name="Ament-Velasquez S.L."/>
            <person name="Kruys A."/>
            <person name="Hutchinson M.I."/>
            <person name="Powell A.J."/>
            <person name="Barry K."/>
            <person name="Miller A.N."/>
            <person name="Grigoriev I.V."/>
            <person name="Debuchy R."/>
            <person name="Gladieux P."/>
            <person name="Hiltunen Thoren M."/>
            <person name="Johannesson H."/>
        </authorList>
    </citation>
    <scope>NUCLEOTIDE SEQUENCE</scope>
    <source>
        <strain evidence="2">CBS 314.62</strain>
    </source>
</reference>
<proteinExistence type="predicted"/>
<comment type="caution">
    <text evidence="2">The sequence shown here is derived from an EMBL/GenBank/DDBJ whole genome shotgun (WGS) entry which is preliminary data.</text>
</comment>
<gene>
    <name evidence="2" type="ORF">B0T22DRAFT_384631</name>
</gene>
<feature type="compositionally biased region" description="Low complexity" evidence="1">
    <location>
        <begin position="242"/>
        <end position="260"/>
    </location>
</feature>
<keyword evidence="3" id="KW-1185">Reference proteome</keyword>
<dbReference type="InterPro" id="IPR025040">
    <property type="entry name" value="DUF3984"/>
</dbReference>
<feature type="region of interest" description="Disordered" evidence="1">
    <location>
        <begin position="1"/>
        <end position="20"/>
    </location>
</feature>
<feature type="region of interest" description="Disordered" evidence="1">
    <location>
        <begin position="232"/>
        <end position="283"/>
    </location>
</feature>
<feature type="region of interest" description="Disordered" evidence="1">
    <location>
        <begin position="339"/>
        <end position="374"/>
    </location>
</feature>
<feature type="compositionally biased region" description="Basic and acidic residues" evidence="1">
    <location>
        <begin position="365"/>
        <end position="374"/>
    </location>
</feature>
<dbReference type="Proteomes" id="UP001270362">
    <property type="component" value="Unassembled WGS sequence"/>
</dbReference>
<feature type="compositionally biased region" description="Polar residues" evidence="1">
    <location>
        <begin position="53"/>
        <end position="66"/>
    </location>
</feature>
<feature type="compositionally biased region" description="Acidic residues" evidence="1">
    <location>
        <begin position="339"/>
        <end position="363"/>
    </location>
</feature>
<dbReference type="EMBL" id="JAULSO010000004">
    <property type="protein sequence ID" value="KAK3683639.1"/>
    <property type="molecule type" value="Genomic_DNA"/>
</dbReference>
<feature type="compositionally biased region" description="Basic and acidic residues" evidence="1">
    <location>
        <begin position="140"/>
        <end position="149"/>
    </location>
</feature>
<evidence type="ECO:0000313" key="2">
    <source>
        <dbReference type="EMBL" id="KAK3683639.1"/>
    </source>
</evidence>
<feature type="compositionally biased region" description="Low complexity" evidence="1">
    <location>
        <begin position="68"/>
        <end position="78"/>
    </location>
</feature>
<organism evidence="2 3">
    <name type="scientific">Podospora appendiculata</name>
    <dbReference type="NCBI Taxonomy" id="314037"/>
    <lineage>
        <taxon>Eukaryota</taxon>
        <taxon>Fungi</taxon>
        <taxon>Dikarya</taxon>
        <taxon>Ascomycota</taxon>
        <taxon>Pezizomycotina</taxon>
        <taxon>Sordariomycetes</taxon>
        <taxon>Sordariomycetidae</taxon>
        <taxon>Sordariales</taxon>
        <taxon>Podosporaceae</taxon>
        <taxon>Podospora</taxon>
    </lineage>
</organism>